<dbReference type="InterPro" id="IPR013189">
    <property type="entry name" value="Glyco_hydro_32_C"/>
</dbReference>
<protein>
    <submittedName>
        <fullName evidence="8">Fructan beta-fructosidase</fullName>
    </submittedName>
    <submittedName>
        <fullName evidence="9">Glycoside hydrolase family 32 protein</fullName>
    </submittedName>
</protein>
<dbReference type="SUPFAM" id="SSF49899">
    <property type="entry name" value="Concanavalin A-like lectins/glucanases"/>
    <property type="match status" value="1"/>
</dbReference>
<keyword evidence="3 4" id="KW-0326">Glycosidase</keyword>
<dbReference type="Gene3D" id="2.60.120.560">
    <property type="entry name" value="Exo-inulinase, domain 1"/>
    <property type="match status" value="1"/>
</dbReference>
<dbReference type="GO" id="GO:0004575">
    <property type="term" value="F:sucrose alpha-glucosidase activity"/>
    <property type="evidence" value="ECO:0007669"/>
    <property type="project" value="TreeGrafter"/>
</dbReference>
<sequence>MHKIILTLSILLSTMWASAQPDTTVYHERWRPQVHFSPKAHWTNDPNGMVYSNGTYHLFFQYFPGGTTWGPMHWGHTISKDLIHWQEQPVALYPDSLGYIFSGSAVADVHNTSGFGKGGKTPLVAIYTNHDPKGEHDGKNDFQNQSIAYSLDEGKTWTKYSGNPVLKNPGIRDFRDPKVNWVETVKKWIMTLATQDHITFFSSPDLKNWTKESEFGKTLGAHGGVWECPDLLAFDHQGKKVWVLIVNINPGGPNKGSATQYFTGDFDGHTFTPGDSITKWIDYGADEYAGITWSNTGKRHVFLGWMSNWMYANEVPTKTWRNAMTIPRELSLVKENGHFYVSSLPVKELQASATTVSRRTNLKANGDVYMCTAPLYLTMKADELKDFTMSFHYGAGAELVIGFDKASNTWFIDRTTTGEHGFNKEFAARHTAPRIATGKGLELTLVVDETSVEMFADHGVITMTDIFFPNAPLQKISITADKELLIRQWQLSKLKSIWK</sequence>
<dbReference type="CDD" id="cd18622">
    <property type="entry name" value="GH32_Inu-like"/>
    <property type="match status" value="1"/>
</dbReference>
<evidence type="ECO:0000256" key="1">
    <source>
        <dbReference type="ARBA" id="ARBA00009902"/>
    </source>
</evidence>
<dbReference type="AlphaFoldDB" id="A0A1K1RUC4"/>
<keyword evidence="2 4" id="KW-0378">Hydrolase</keyword>
<feature type="domain" description="Glycosyl hydrolase family 32 N-terminal" evidence="6">
    <location>
        <begin position="35"/>
        <end position="340"/>
    </location>
</feature>
<evidence type="ECO:0000256" key="5">
    <source>
        <dbReference type="SAM" id="SignalP"/>
    </source>
</evidence>
<organism evidence="8 10">
    <name type="scientific">Chitinophaga sancti</name>
    <dbReference type="NCBI Taxonomy" id="1004"/>
    <lineage>
        <taxon>Bacteria</taxon>
        <taxon>Pseudomonadati</taxon>
        <taxon>Bacteroidota</taxon>
        <taxon>Chitinophagia</taxon>
        <taxon>Chitinophagales</taxon>
        <taxon>Chitinophagaceae</taxon>
        <taxon>Chitinophaga</taxon>
    </lineage>
</organism>
<dbReference type="Proteomes" id="UP001326715">
    <property type="component" value="Chromosome"/>
</dbReference>
<dbReference type="Gene3D" id="2.115.10.20">
    <property type="entry name" value="Glycosyl hydrolase domain, family 43"/>
    <property type="match status" value="1"/>
</dbReference>
<feature type="domain" description="Glycosyl hydrolase family 32 C-terminal" evidence="7">
    <location>
        <begin position="352"/>
        <end position="482"/>
    </location>
</feature>
<dbReference type="EMBL" id="FPIZ01000014">
    <property type="protein sequence ID" value="SFW75670.1"/>
    <property type="molecule type" value="Genomic_DNA"/>
</dbReference>
<proteinExistence type="inferred from homology"/>
<dbReference type="GO" id="GO:0005737">
    <property type="term" value="C:cytoplasm"/>
    <property type="evidence" value="ECO:0007669"/>
    <property type="project" value="TreeGrafter"/>
</dbReference>
<evidence type="ECO:0000313" key="11">
    <source>
        <dbReference type="Proteomes" id="UP001326715"/>
    </source>
</evidence>
<dbReference type="STRING" id="1004.SAMN05661012_04271"/>
<evidence type="ECO:0000259" key="7">
    <source>
        <dbReference type="Pfam" id="PF08244"/>
    </source>
</evidence>
<keyword evidence="5" id="KW-0732">Signal</keyword>
<reference evidence="8 10" key="1">
    <citation type="submission" date="2016-11" db="EMBL/GenBank/DDBJ databases">
        <authorList>
            <person name="Jaros S."/>
            <person name="Januszkiewicz K."/>
            <person name="Wedrychowicz H."/>
        </authorList>
    </citation>
    <scope>NUCLEOTIDE SEQUENCE [LARGE SCALE GENOMIC DNA]</scope>
    <source>
        <strain evidence="8 10">DSM 784</strain>
    </source>
</reference>
<dbReference type="PANTHER" id="PTHR42800:SF1">
    <property type="entry name" value="EXOINULINASE INUD (AFU_ORTHOLOGUE AFUA_5G00480)"/>
    <property type="match status" value="1"/>
</dbReference>
<evidence type="ECO:0000259" key="6">
    <source>
        <dbReference type="Pfam" id="PF00251"/>
    </source>
</evidence>
<dbReference type="SMART" id="SM00640">
    <property type="entry name" value="Glyco_32"/>
    <property type="match status" value="1"/>
</dbReference>
<dbReference type="Proteomes" id="UP000183788">
    <property type="component" value="Unassembled WGS sequence"/>
</dbReference>
<dbReference type="Pfam" id="PF08244">
    <property type="entry name" value="Glyco_hydro_32C"/>
    <property type="match status" value="1"/>
</dbReference>
<keyword evidence="11" id="KW-1185">Reference proteome</keyword>
<evidence type="ECO:0000313" key="9">
    <source>
        <dbReference type="EMBL" id="WQG92064.1"/>
    </source>
</evidence>
<gene>
    <name evidence="8" type="ORF">SAMN05661012_04271</name>
    <name evidence="9" type="ORF">SR876_11160</name>
</gene>
<feature type="chain" id="PRO_5011978419" evidence="5">
    <location>
        <begin position="20"/>
        <end position="499"/>
    </location>
</feature>
<evidence type="ECO:0000256" key="4">
    <source>
        <dbReference type="RuleBase" id="RU362110"/>
    </source>
</evidence>
<dbReference type="Pfam" id="PF00251">
    <property type="entry name" value="Glyco_hydro_32N"/>
    <property type="match status" value="1"/>
</dbReference>
<dbReference type="InterPro" id="IPR013320">
    <property type="entry name" value="ConA-like_dom_sf"/>
</dbReference>
<dbReference type="SUPFAM" id="SSF75005">
    <property type="entry name" value="Arabinanase/levansucrase/invertase"/>
    <property type="match status" value="1"/>
</dbReference>
<reference evidence="9 11" key="2">
    <citation type="submission" date="2023-11" db="EMBL/GenBank/DDBJ databases">
        <title>MicrobeMod: A computational toolkit for identifying prokaryotic methylation and restriction-modification with nanopore sequencing.</title>
        <authorList>
            <person name="Crits-Christoph A."/>
            <person name="Kang S.C."/>
            <person name="Lee H."/>
            <person name="Ostrov N."/>
        </authorList>
    </citation>
    <scope>NUCLEOTIDE SEQUENCE [LARGE SCALE GENOMIC DNA]</scope>
    <source>
        <strain evidence="9 11">ATCC 23090</strain>
    </source>
</reference>
<name>A0A1K1RUC4_9BACT</name>
<dbReference type="EMBL" id="CP140154">
    <property type="protein sequence ID" value="WQG92064.1"/>
    <property type="molecule type" value="Genomic_DNA"/>
</dbReference>
<evidence type="ECO:0000313" key="10">
    <source>
        <dbReference type="Proteomes" id="UP000183788"/>
    </source>
</evidence>
<feature type="signal peptide" evidence="5">
    <location>
        <begin position="1"/>
        <end position="19"/>
    </location>
</feature>
<dbReference type="InterPro" id="IPR023296">
    <property type="entry name" value="Glyco_hydro_beta-prop_sf"/>
</dbReference>
<accession>A0A1K1RUC4</accession>
<dbReference type="InterPro" id="IPR013148">
    <property type="entry name" value="Glyco_hydro_32_N"/>
</dbReference>
<evidence type="ECO:0000313" key="8">
    <source>
        <dbReference type="EMBL" id="SFW75670.1"/>
    </source>
</evidence>
<dbReference type="RefSeq" id="WP_072363263.1">
    <property type="nucleotide sequence ID" value="NZ_CP139972.1"/>
</dbReference>
<comment type="similarity">
    <text evidence="1 4">Belongs to the glycosyl hydrolase 32 family.</text>
</comment>
<dbReference type="PANTHER" id="PTHR42800">
    <property type="entry name" value="EXOINULINASE INUD (AFU_ORTHOLOGUE AFUA_5G00480)"/>
    <property type="match status" value="1"/>
</dbReference>
<dbReference type="InterPro" id="IPR001362">
    <property type="entry name" value="Glyco_hydro_32"/>
</dbReference>
<dbReference type="OrthoDB" id="9759709at2"/>
<evidence type="ECO:0000256" key="3">
    <source>
        <dbReference type="ARBA" id="ARBA00023295"/>
    </source>
</evidence>
<dbReference type="GO" id="GO:0005987">
    <property type="term" value="P:sucrose catabolic process"/>
    <property type="evidence" value="ECO:0007669"/>
    <property type="project" value="TreeGrafter"/>
</dbReference>
<evidence type="ECO:0000256" key="2">
    <source>
        <dbReference type="ARBA" id="ARBA00022801"/>
    </source>
</evidence>